<name>A0AAD5TDD2_9FUNG</name>
<dbReference type="PROSITE" id="PS50853">
    <property type="entry name" value="FN3"/>
    <property type="match status" value="2"/>
</dbReference>
<dbReference type="InterPro" id="IPR013783">
    <property type="entry name" value="Ig-like_fold"/>
</dbReference>
<proteinExistence type="predicted"/>
<evidence type="ECO:0000313" key="3">
    <source>
        <dbReference type="Proteomes" id="UP001212152"/>
    </source>
</evidence>
<protein>
    <recommendedName>
        <fullName evidence="1">Fibronectin type-III domain-containing protein</fullName>
    </recommendedName>
</protein>
<reference evidence="2" key="1">
    <citation type="submission" date="2020-05" db="EMBL/GenBank/DDBJ databases">
        <title>Phylogenomic resolution of chytrid fungi.</title>
        <authorList>
            <person name="Stajich J.E."/>
            <person name="Amses K."/>
            <person name="Simmons R."/>
            <person name="Seto K."/>
            <person name="Myers J."/>
            <person name="Bonds A."/>
            <person name="Quandt C.A."/>
            <person name="Barry K."/>
            <person name="Liu P."/>
            <person name="Grigoriev I."/>
            <person name="Longcore J.E."/>
            <person name="James T.Y."/>
        </authorList>
    </citation>
    <scope>NUCLEOTIDE SEQUENCE</scope>
    <source>
        <strain evidence="2">JEL0379</strain>
    </source>
</reference>
<feature type="domain" description="Fibronectin type-III" evidence="1">
    <location>
        <begin position="835"/>
        <end position="936"/>
    </location>
</feature>
<dbReference type="InterPro" id="IPR036116">
    <property type="entry name" value="FN3_sf"/>
</dbReference>
<dbReference type="SMART" id="SM00060">
    <property type="entry name" value="FN3"/>
    <property type="match status" value="6"/>
</dbReference>
<accession>A0AAD5TDD2</accession>
<keyword evidence="3" id="KW-1185">Reference proteome</keyword>
<dbReference type="EMBL" id="JADGJQ010000140">
    <property type="protein sequence ID" value="KAJ3167484.1"/>
    <property type="molecule type" value="Genomic_DNA"/>
</dbReference>
<dbReference type="Gene3D" id="2.60.40.10">
    <property type="entry name" value="Immunoglobulins"/>
    <property type="match status" value="1"/>
</dbReference>
<organism evidence="2 3">
    <name type="scientific">Geranomyces variabilis</name>
    <dbReference type="NCBI Taxonomy" id="109894"/>
    <lineage>
        <taxon>Eukaryota</taxon>
        <taxon>Fungi</taxon>
        <taxon>Fungi incertae sedis</taxon>
        <taxon>Chytridiomycota</taxon>
        <taxon>Chytridiomycota incertae sedis</taxon>
        <taxon>Chytridiomycetes</taxon>
        <taxon>Spizellomycetales</taxon>
        <taxon>Powellomycetaceae</taxon>
        <taxon>Geranomyces</taxon>
    </lineage>
</organism>
<sequence length="2856" mass="301219">MSFSSGTVPSASTTNHWPTWTNAYQLVASTAGTAAFAFVATVDCGNVAWVQTCTMNSITFKEAYNIWGTLGASATIYLQTQVQVAGYPSGSASNSDWTTVATASFSHPSPLAWSQSFAASILSSASLLLELSNLTWTASQILDPVTISRSYGVTCTQLGGNPAQGWQGITFTSNELSLHAALPSDMSLAVCNISGTAVVVNSITTLANTLTFGILKRAPVVKSQPTIPTYPDQFWIDASHLSASWIGSLQGDTEVLAALRSSTPSLAGLLKDSSSVSLVDMTYGIVQYTATVMLSIATTAPTYDGSLFSPFCTSDLRATNCSLSTTPFNTTTYSGILNDPALLNAFTACQLVRAKYSCANCFNCIFRVQVIGTDIAGAASTTISLPAYFDGTDPVISSFVYPADKGTFNGLRFFAKVQDVHFQTTVLDPEAALTSIRVDIAVSGYTGTVQNIFGTIPFTGKASLTDGTLAVDASTWNGISFHNQAYDVILLANSAAGRATQTAPVQVLIDATPPSILSITFNQTFADPAHQTNITATLNGLVDLESGVRSVFYKWGPNVCDNMTTDFSFPLPQGSAWQTLDARLDANGLPFPTQTLQLELNAAQPYKSMRLAVVAINNAAGYGVDITNSRSLLCSSQLPIDSTAPIISVNVPTLADWFILNGTVVSGAIVRIFSGSWSVVDVELDTDYFNVSASLGAETRVAPFTYDQQATFSFLGSAPVSSDTTLQLTLKRNDANGTVYIVDWSNCVSTTISVDHYRYWLVSPAHGFGETPLVLPGNATQATFSQADVSLRGTFLVCISAFDVDGTSVQAFCSQSVVLDETPPVPSGGVRNLDPLTGQETPLVTDFTQLSVAWDPWTDKESQVLSYTVNILANGTNCATISSMVVSAGPAAECSATFTGLTLNVSTVYTASIFATNSAGLSSAPLKSKGASTFNNTALNQPYLQILDGISVNLQGVPSRLFSPTPSGYIHVIWGGFVSPVTDPQVVYEIVLKNGSLPVATSFVKGLDALIPVPAIGSYSLSVNIDGQIGQLVKASETIIVAAPRSISAGIGGGACSVAVQAASTFGVAATITAAWPQFVDSAGLLTLQQVGFRVLTGGRLFDSDFAAANSTVVSLTANVTFRHGQPSSLNPWSNVYCVVQAIDALNNTVEYTLTANTAMPPPAPVVVSLPISTLNLNPANATDFAYFQDTPVTISSAFCTAFFGFPMLAHAGVSLASVNYSVGTTLNNITGVYDDIEASQPLDLSGATFQVSNYTMTIAGSPQIVYAVALGDFGQAENTPVYVCVQVVVLATTASSVACSAGTAWAYAAPTAGTVTIAANSAGFSGNYSSLSVYWTAFTASSWYLDSAINSVAWAIGTYAGGDDVMRFTSAALSQTDAVATNLKLMAGEQYYATIIAAIDGNGLTASAVSDSVVIDWTAPTWQGLISVQTDAAADESWTVTVAFSRFDDPESGIASLDWTIETYLGFEDKLPTIAVDTPISASASGMYLAEETSYIVRIGATNSAGLRNEIITTFTVAQPAKILSLTDAVAAGDQGYSPLNSSYSFSWQTSVAPATLQYAVGSRNLQDNLVEWTTIPGTQTSVTVTIPGAFEDGITVIGSLRAFNRQGVPLDEARANGITFDASPPWPARVSAGADHIHSVFVGSAYSVSISWANFVDPHSGIVDYLFCVDDNDSIAPDSTCSNLQWTKSTGATVVVAHLQYPFISGQKYYAKVQAVNGVQLSVIGVSPAFLVDLTPPIAGVVTFSHPSSDTFQVLRTLDDGSLLYLDRTSLQVDYPAFSDPESGISSYEVAVVDTEGFEEVPFASTSVSARWILLEKDGLNLTDGRSYNVVVRATNGAGRTSQVKSATFMVDSAPPMAGKIDFSFDSSGTGVQVWWSDFYDLVSGIASYRVDIGTSPRAGDVYSNQAIQGTSTNISSVGLAAGQFYHVTVWALDRGNLLSTAVTTSAWLPSVQAKAAPISPDGKMWNIDSASPNSLDFSTSNQIIFKGPGLVNLVNPSAEPNFQCVFTRSSGVWTSPPVPLLFDTLGSDYSASISCSTPLWETGEETISVTVQGLYAGLNTSNVLILRNQAVQSWPQDASVTVGLELGVSFVASTTIWGLRWPALDAASYFEIRSYNDLLLTAPGSSTSALFTLPVGSTQQELVGLSTYNFTLCPFFGNTAAKCINADNVFFSSAGATINPDANSGFEYGMPTLVRIVGTGSSASHPYESVQFQSHTDLIAADWSNSFVFSEAPLHHYDVWAGYSPFQAASGLIETNIRTTSTSFSAPLLPGLPFYVTIAVWTENGVAVIYTSAPLIADDTPPTGGAVWFGNSTDTVSPLFQSDTMVSGFWRAFVEPESIISRFEALIYDASNTAVMTVYDGLAPKFTANVPALQHGSSYRLGVRAQNGAGLWSATAFSASVTIDRTPPVAGIIQFGDGATSSSRLTSLALGFTDPESQIVKVVVQIGTVAGGDQLLRRTVLVGQSLISLDGINLVHNTTLYANVTAVNGAGLTTTAWPTPVRIDLTAPLVVSPITVAVIPAGTDLFGRTRWNFTATWSDVFVDWETGVVSYISQVSAGTLDDPGHYINNTNTTDASLALFVSENQAVYVTVRMVFAMHTPFRSDFDSFEKTLSAGVRAPPIVSLELLDGQLQPVTNSQSVIFLSSTRVNLKVVGAGLVGDGMTTEVAVNSSSKGLSQWSQVQARDFLKVVCSEAQGVAQVLVRVTNKANMSTVASSPPFQVLVSAPPADVVSLEWKNSTSFTQNTTSDLLSSSWGLTSNHTWPKTSHQLMIEIVQQQSLAPSVSLQYSLGVFSSASSSTYDIYGPVDVAFPPGGGPARIPISPPPTAGVDLTAVLQIVNPVGMRTVVQQTLYG</sequence>
<evidence type="ECO:0000259" key="1">
    <source>
        <dbReference type="PROSITE" id="PS50853"/>
    </source>
</evidence>
<dbReference type="PANTHER" id="PTHR16897:SF2">
    <property type="entry name" value="OS03G0226600 PROTEIN"/>
    <property type="match status" value="1"/>
</dbReference>
<dbReference type="InterPro" id="IPR003961">
    <property type="entry name" value="FN3_dom"/>
</dbReference>
<dbReference type="Proteomes" id="UP001212152">
    <property type="component" value="Unassembled WGS sequence"/>
</dbReference>
<gene>
    <name evidence="2" type="ORF">HDU87_001673</name>
</gene>
<feature type="domain" description="Fibronectin type-III" evidence="1">
    <location>
        <begin position="2315"/>
        <end position="2412"/>
    </location>
</feature>
<evidence type="ECO:0000313" key="2">
    <source>
        <dbReference type="EMBL" id="KAJ3167484.1"/>
    </source>
</evidence>
<dbReference type="CDD" id="cd00063">
    <property type="entry name" value="FN3"/>
    <property type="match status" value="1"/>
</dbReference>
<dbReference type="SUPFAM" id="SSF49265">
    <property type="entry name" value="Fibronectin type III"/>
    <property type="match status" value="2"/>
</dbReference>
<dbReference type="PANTHER" id="PTHR16897">
    <property type="entry name" value="OS10G0105400 PROTEIN"/>
    <property type="match status" value="1"/>
</dbReference>
<comment type="caution">
    <text evidence="2">The sequence shown here is derived from an EMBL/GenBank/DDBJ whole genome shotgun (WGS) entry which is preliminary data.</text>
</comment>